<reference evidence="1" key="2">
    <citation type="submission" date="2020-05" db="UniProtKB">
        <authorList>
            <consortium name="EnsemblMetazoa"/>
        </authorList>
    </citation>
    <scope>IDENTIFICATION</scope>
    <source>
        <strain evidence="1">ACHKN1017</strain>
    </source>
</reference>
<sequence>MFSLYSPQGCGICNAKINRCHNVLPKLVGRFEQTKPAHLAPFVVDHEKVWAATGGHTTQIVQGVLDPRRWSLFLQKRIVRCQIFVRLIVQCDRFVEIALGQRQR</sequence>
<proteinExistence type="predicted"/>
<dbReference type="AlphaFoldDB" id="A0A182KIW5"/>
<organism evidence="1 2">
    <name type="scientific">Anopheles christyi</name>
    <dbReference type="NCBI Taxonomy" id="43041"/>
    <lineage>
        <taxon>Eukaryota</taxon>
        <taxon>Metazoa</taxon>
        <taxon>Ecdysozoa</taxon>
        <taxon>Arthropoda</taxon>
        <taxon>Hexapoda</taxon>
        <taxon>Insecta</taxon>
        <taxon>Pterygota</taxon>
        <taxon>Neoptera</taxon>
        <taxon>Endopterygota</taxon>
        <taxon>Diptera</taxon>
        <taxon>Nematocera</taxon>
        <taxon>Culicoidea</taxon>
        <taxon>Culicidae</taxon>
        <taxon>Anophelinae</taxon>
        <taxon>Anopheles</taxon>
    </lineage>
</organism>
<keyword evidence="2" id="KW-1185">Reference proteome</keyword>
<reference evidence="2" key="1">
    <citation type="submission" date="2013-03" db="EMBL/GenBank/DDBJ databases">
        <title>The Genome Sequence of Anopheles christyi ACHKN1017.</title>
        <authorList>
            <consortium name="The Broad Institute Genomics Platform"/>
            <person name="Neafsey D.E."/>
            <person name="Besansky N."/>
            <person name="Walker B."/>
            <person name="Young S.K."/>
            <person name="Zeng Q."/>
            <person name="Gargeya S."/>
            <person name="Fitzgerald M."/>
            <person name="Haas B."/>
            <person name="Abouelleil A."/>
            <person name="Allen A.W."/>
            <person name="Alvarado L."/>
            <person name="Arachchi H.M."/>
            <person name="Berlin A.M."/>
            <person name="Chapman S.B."/>
            <person name="Gainer-Dewar J."/>
            <person name="Goldberg J."/>
            <person name="Griggs A."/>
            <person name="Gujja S."/>
            <person name="Hansen M."/>
            <person name="Howarth C."/>
            <person name="Imamovic A."/>
            <person name="Ireland A."/>
            <person name="Larimer J."/>
            <person name="McCowan C."/>
            <person name="Murphy C."/>
            <person name="Pearson M."/>
            <person name="Poon T.W."/>
            <person name="Priest M."/>
            <person name="Roberts A."/>
            <person name="Saif S."/>
            <person name="Shea T."/>
            <person name="Sisk P."/>
            <person name="Sykes S."/>
            <person name="Wortman J."/>
            <person name="Nusbaum C."/>
            <person name="Birren B."/>
        </authorList>
    </citation>
    <scope>NUCLEOTIDE SEQUENCE [LARGE SCALE GENOMIC DNA]</scope>
    <source>
        <strain evidence="2">ACHKN1017</strain>
    </source>
</reference>
<evidence type="ECO:0000313" key="1">
    <source>
        <dbReference type="EnsemblMetazoa" id="ACHR014377-PA"/>
    </source>
</evidence>
<evidence type="ECO:0000313" key="2">
    <source>
        <dbReference type="Proteomes" id="UP000075881"/>
    </source>
</evidence>
<name>A0A182KIW5_9DIPT</name>
<protein>
    <submittedName>
        <fullName evidence="1">Uncharacterized protein</fullName>
    </submittedName>
</protein>
<dbReference type="Proteomes" id="UP000075881">
    <property type="component" value="Unassembled WGS sequence"/>
</dbReference>
<dbReference type="EnsemblMetazoa" id="ACHR014377-RA">
    <property type="protein sequence ID" value="ACHR014377-PA"/>
    <property type="gene ID" value="ACHR014377"/>
</dbReference>
<accession>A0A182KIW5</accession>
<dbReference type="VEuPathDB" id="VectorBase:ACHR014377"/>